<dbReference type="Gene3D" id="1.10.150.240">
    <property type="entry name" value="Putative phosphatase, domain 2"/>
    <property type="match status" value="1"/>
</dbReference>
<dbReference type="EMBL" id="CAKJVE010000001">
    <property type="protein sequence ID" value="CAG9701898.1"/>
    <property type="molecule type" value="Genomic_DNA"/>
</dbReference>
<accession>A0AA86JK60</accession>
<dbReference type="Gene3D" id="3.40.50.1000">
    <property type="entry name" value="HAD superfamily/HAD-like"/>
    <property type="match status" value="1"/>
</dbReference>
<dbReference type="InterPro" id="IPR023198">
    <property type="entry name" value="PGP-like_dom2"/>
</dbReference>
<evidence type="ECO:0000313" key="1">
    <source>
        <dbReference type="EMBL" id="CAG9701898.1"/>
    </source>
</evidence>
<proteinExistence type="predicted"/>
<protein>
    <submittedName>
        <fullName evidence="1">Uncharacterized protein</fullName>
    </submittedName>
</protein>
<organism evidence="1 2">
    <name type="scientific">Clostridium neonatale</name>
    <dbReference type="NCBI Taxonomy" id="137838"/>
    <lineage>
        <taxon>Bacteria</taxon>
        <taxon>Bacillati</taxon>
        <taxon>Bacillota</taxon>
        <taxon>Clostridia</taxon>
        <taxon>Eubacteriales</taxon>
        <taxon>Clostridiaceae</taxon>
        <taxon>Clostridium</taxon>
    </lineage>
</organism>
<name>A0AA86JK60_9CLOT</name>
<dbReference type="SUPFAM" id="SSF56784">
    <property type="entry name" value="HAD-like"/>
    <property type="match status" value="1"/>
</dbReference>
<dbReference type="InterPro" id="IPR023214">
    <property type="entry name" value="HAD_sf"/>
</dbReference>
<dbReference type="Proteomes" id="UP000789738">
    <property type="component" value="Unassembled WGS sequence"/>
</dbReference>
<dbReference type="AlphaFoldDB" id="A0AA86JK60"/>
<dbReference type="InterPro" id="IPR036412">
    <property type="entry name" value="HAD-like_sf"/>
</dbReference>
<evidence type="ECO:0000313" key="2">
    <source>
        <dbReference type="Proteomes" id="UP000789738"/>
    </source>
</evidence>
<reference evidence="1" key="1">
    <citation type="submission" date="2021-10" db="EMBL/GenBank/DDBJ databases">
        <authorList>
            <person name="Mesa V."/>
        </authorList>
    </citation>
    <scope>NUCLEOTIDE SEQUENCE</scope>
    <source>
        <strain evidence="1">CC3_PB</strain>
    </source>
</reference>
<gene>
    <name evidence="1" type="ORF">CNEO_10369</name>
</gene>
<sequence>MGKIYEEISDIVFTHEIMNNMSGNNNKKIIHNTINPMLTEQELLYYSERKEKLYREACRSDGAEVKLTKGAVELFEYLKEKGIPFTIASASIKKNIDFFLRFFN</sequence>
<comment type="caution">
    <text evidence="1">The sequence shown here is derived from an EMBL/GenBank/DDBJ whole genome shotgun (WGS) entry which is preliminary data.</text>
</comment>